<dbReference type="Proteomes" id="UP001299608">
    <property type="component" value="Unassembled WGS sequence"/>
</dbReference>
<feature type="transmembrane region" description="Helical" evidence="6">
    <location>
        <begin position="347"/>
        <end position="369"/>
    </location>
</feature>
<keyword evidence="4 6" id="KW-1133">Transmembrane helix</keyword>
<dbReference type="InterPro" id="IPR001898">
    <property type="entry name" value="SLC13A/DASS"/>
</dbReference>
<feature type="transmembrane region" description="Helical" evidence="6">
    <location>
        <begin position="376"/>
        <end position="400"/>
    </location>
</feature>
<feature type="transmembrane region" description="Helical" evidence="6">
    <location>
        <begin position="317"/>
        <end position="341"/>
    </location>
</feature>
<evidence type="ECO:0000313" key="8">
    <source>
        <dbReference type="EMBL" id="NSJ52347.1"/>
    </source>
</evidence>
<dbReference type="PANTHER" id="PTHR42826">
    <property type="entry name" value="DICARBOXYLATE TRANSPORTER 2.1, CHLOROPLASTIC"/>
    <property type="match status" value="1"/>
</dbReference>
<keyword evidence="3 6" id="KW-0812">Transmembrane</keyword>
<dbReference type="Pfam" id="PF00939">
    <property type="entry name" value="Na_sulph_symp"/>
    <property type="match status" value="1"/>
</dbReference>
<dbReference type="InterPro" id="IPR030676">
    <property type="entry name" value="CitT-rel"/>
</dbReference>
<evidence type="ECO:0000256" key="4">
    <source>
        <dbReference type="ARBA" id="ARBA00022989"/>
    </source>
</evidence>
<evidence type="ECO:0000256" key="5">
    <source>
        <dbReference type="ARBA" id="ARBA00023136"/>
    </source>
</evidence>
<dbReference type="RefSeq" id="WP_165642985.1">
    <property type="nucleotide sequence ID" value="NZ_JAAITT010000067.1"/>
</dbReference>
<feature type="transmembrane region" description="Helical" evidence="6">
    <location>
        <begin position="442"/>
        <end position="462"/>
    </location>
</feature>
<feature type="transmembrane region" description="Helical" evidence="6">
    <location>
        <begin position="86"/>
        <end position="105"/>
    </location>
</feature>
<dbReference type="GO" id="GO:0016020">
    <property type="term" value="C:membrane"/>
    <property type="evidence" value="ECO:0007669"/>
    <property type="project" value="UniProtKB-SubCell"/>
</dbReference>
<evidence type="ECO:0000313" key="9">
    <source>
        <dbReference type="Proteomes" id="UP000669239"/>
    </source>
</evidence>
<feature type="transmembrane region" description="Helical" evidence="6">
    <location>
        <begin position="264"/>
        <end position="281"/>
    </location>
</feature>
<comment type="subcellular location">
    <subcellularLocation>
        <location evidence="1">Membrane</location>
        <topology evidence="1">Multi-pass membrane protein</topology>
    </subcellularLocation>
</comment>
<evidence type="ECO:0000313" key="7">
    <source>
        <dbReference type="EMBL" id="MCG4748289.1"/>
    </source>
</evidence>
<evidence type="ECO:0000256" key="2">
    <source>
        <dbReference type="ARBA" id="ARBA00007349"/>
    </source>
</evidence>
<feature type="transmembrane region" description="Helical" evidence="6">
    <location>
        <begin position="117"/>
        <end position="136"/>
    </location>
</feature>
<dbReference type="GO" id="GO:0022857">
    <property type="term" value="F:transmembrane transporter activity"/>
    <property type="evidence" value="ECO:0007669"/>
    <property type="project" value="InterPro"/>
</dbReference>
<accession>A0AAW5C7Q0</accession>
<reference evidence="8" key="2">
    <citation type="submission" date="2020-02" db="EMBL/GenBank/DDBJ databases">
        <authorList>
            <person name="Littmann E."/>
            <person name="Sorbara M."/>
        </authorList>
    </citation>
    <scope>NUCLEOTIDE SEQUENCE</scope>
    <source>
        <strain evidence="8">MSK.1.17</strain>
    </source>
</reference>
<feature type="transmembrane region" description="Helical" evidence="6">
    <location>
        <begin position="172"/>
        <end position="198"/>
    </location>
</feature>
<evidence type="ECO:0000256" key="6">
    <source>
        <dbReference type="SAM" id="Phobius"/>
    </source>
</evidence>
<feature type="transmembrane region" description="Helical" evidence="6">
    <location>
        <begin position="58"/>
        <end position="80"/>
    </location>
</feature>
<evidence type="ECO:0000256" key="1">
    <source>
        <dbReference type="ARBA" id="ARBA00004141"/>
    </source>
</evidence>
<name>A0AAW5C7Q0_9FIRM</name>
<dbReference type="AlphaFoldDB" id="A0AAW5C7Q0"/>
<gene>
    <name evidence="8" type="ORF">G5B36_27225</name>
    <name evidence="7" type="ORF">L0N08_22970</name>
</gene>
<feature type="transmembrane region" description="Helical" evidence="6">
    <location>
        <begin position="287"/>
        <end position="305"/>
    </location>
</feature>
<reference evidence="8 9" key="1">
    <citation type="journal article" date="2020" name="Cell Host Microbe">
        <title>Functional and Genomic Variation between Human-Derived Isolates of Lachnospiraceae Reveals Inter- and Intra-Species Diversity.</title>
        <authorList>
            <person name="Sorbara M.T."/>
            <person name="Littmann E.R."/>
            <person name="Fontana E."/>
            <person name="Moody T.U."/>
            <person name="Kohout C.E."/>
            <person name="Gjonbalaj M."/>
            <person name="Eaton V."/>
            <person name="Seok R."/>
            <person name="Leiner I.M."/>
            <person name="Pamer E.G."/>
        </authorList>
    </citation>
    <scope>NUCLEOTIDE SEQUENCE [LARGE SCALE GENOMIC DNA]</scope>
    <source>
        <strain evidence="8 9">MSK.1.17</strain>
    </source>
</reference>
<dbReference type="EMBL" id="JAKNGE010000035">
    <property type="protein sequence ID" value="MCG4748289.1"/>
    <property type="molecule type" value="Genomic_DNA"/>
</dbReference>
<evidence type="ECO:0000313" key="10">
    <source>
        <dbReference type="Proteomes" id="UP001299608"/>
    </source>
</evidence>
<protein>
    <submittedName>
        <fullName evidence="7">Anion permease</fullName>
    </submittedName>
</protein>
<proteinExistence type="inferred from homology"/>
<dbReference type="Proteomes" id="UP000669239">
    <property type="component" value="Unassembled WGS sequence"/>
</dbReference>
<sequence>MKSANIKKYVLSILCILIGLAIGLSRPPGELTVESMRYLGIFMTAVLLLILQLYPAPLVALFACIAFVTFHVCTFPEAFSAWSGDTMWTVILMMIFATGIAKTGLIDRIAFNTLKFFPATYTGMVVAIMATSTILSPIVPNSYSKCAVLGPFAASVAKANNIEKGSKAAAGLFCAFFVPAAIHTMAFLTGSAMTFVLIGMMGEGYSFSWFGWFICCSVWFAVNLVLTFLFILVYYRPKEKLNISKDLINRKIAELKPMNSDEKAASVILILSILLWITGSYTGLKPYTVAALAFCAMFLKGIFTMKDFQDMVPWGGLITLVASLLSISALLGVVGVNHWLASVAAPVIIRFVPNVYVFIILLCVTTYLLRYLECTGLATLAIIAAIFLPIGVPLGIHPFITLFADYLAMLVWNLSFHNPYYLQAEAVVDGLVTHRNVVSMSYAYMVIHVLGLIASVPLWRYLGMC</sequence>
<keyword evidence="5 6" id="KW-0472">Membrane</keyword>
<comment type="similarity">
    <text evidence="2">Belongs to the SLC13A/DASS transporter (TC 2.A.47) family. DIT1 subfamily.</text>
</comment>
<feature type="transmembrane region" description="Helical" evidence="6">
    <location>
        <begin position="210"/>
        <end position="235"/>
    </location>
</feature>
<organism evidence="7 10">
    <name type="scientific">Enterocloster aldenensis</name>
    <dbReference type="NCBI Taxonomy" id="358742"/>
    <lineage>
        <taxon>Bacteria</taxon>
        <taxon>Bacillati</taxon>
        <taxon>Bacillota</taxon>
        <taxon>Clostridia</taxon>
        <taxon>Lachnospirales</taxon>
        <taxon>Lachnospiraceae</taxon>
        <taxon>Enterocloster</taxon>
    </lineage>
</organism>
<evidence type="ECO:0000256" key="3">
    <source>
        <dbReference type="ARBA" id="ARBA00022692"/>
    </source>
</evidence>
<reference evidence="7" key="3">
    <citation type="submission" date="2022-01" db="EMBL/GenBank/DDBJ databases">
        <title>Collection of gut derived symbiotic bacterial strains cultured from healthy donors.</title>
        <authorList>
            <person name="Lin H."/>
            <person name="Kohout C."/>
            <person name="Waligurski E."/>
            <person name="Pamer E.G."/>
        </authorList>
    </citation>
    <scope>NUCLEOTIDE SEQUENCE</scope>
    <source>
        <strain evidence="7">DFI.6.55</strain>
    </source>
</reference>
<comment type="caution">
    <text evidence="7">The sequence shown here is derived from an EMBL/GenBank/DDBJ whole genome shotgun (WGS) entry which is preliminary data.</text>
</comment>
<dbReference type="EMBL" id="JAAITT010000067">
    <property type="protein sequence ID" value="NSJ52347.1"/>
    <property type="molecule type" value="Genomic_DNA"/>
</dbReference>
<keyword evidence="9" id="KW-1185">Reference proteome</keyword>